<evidence type="ECO:0000256" key="2">
    <source>
        <dbReference type="PROSITE-ProRule" id="PRU00708"/>
    </source>
</evidence>
<evidence type="ECO:0008006" key="6">
    <source>
        <dbReference type="Google" id="ProtNLM"/>
    </source>
</evidence>
<dbReference type="NCBIfam" id="TIGR00756">
    <property type="entry name" value="PPR"/>
    <property type="match status" value="1"/>
</dbReference>
<evidence type="ECO:0000313" key="5">
    <source>
        <dbReference type="Proteomes" id="UP000287651"/>
    </source>
</evidence>
<comment type="caution">
    <text evidence="4">The sequence shown here is derived from an EMBL/GenBank/DDBJ whole genome shotgun (WGS) entry which is preliminary data.</text>
</comment>
<name>A0A426X3X6_ENSVE</name>
<evidence type="ECO:0000256" key="1">
    <source>
        <dbReference type="ARBA" id="ARBA00022737"/>
    </source>
</evidence>
<gene>
    <name evidence="4" type="ORF">B296_00038414</name>
</gene>
<dbReference type="GO" id="GO:0003723">
    <property type="term" value="F:RNA binding"/>
    <property type="evidence" value="ECO:0007669"/>
    <property type="project" value="InterPro"/>
</dbReference>
<proteinExistence type="predicted"/>
<dbReference type="InterPro" id="IPR002885">
    <property type="entry name" value="PPR_rpt"/>
</dbReference>
<dbReference type="PANTHER" id="PTHR47926">
    <property type="entry name" value="PENTATRICOPEPTIDE REPEAT-CONTAINING PROTEIN"/>
    <property type="match status" value="1"/>
</dbReference>
<accession>A0A426X3X6</accession>
<dbReference type="Pfam" id="PF13041">
    <property type="entry name" value="PPR_2"/>
    <property type="match status" value="1"/>
</dbReference>
<dbReference type="PROSITE" id="PS51375">
    <property type="entry name" value="PPR"/>
    <property type="match status" value="1"/>
</dbReference>
<dbReference type="GO" id="GO:0009451">
    <property type="term" value="P:RNA modification"/>
    <property type="evidence" value="ECO:0007669"/>
    <property type="project" value="InterPro"/>
</dbReference>
<protein>
    <recommendedName>
        <fullName evidence="6">Pentatricopeptide repeat-containing protein</fullName>
    </recommendedName>
</protein>
<keyword evidence="1" id="KW-0677">Repeat</keyword>
<evidence type="ECO:0000256" key="3">
    <source>
        <dbReference type="SAM" id="MobiDB-lite"/>
    </source>
</evidence>
<evidence type="ECO:0000313" key="4">
    <source>
        <dbReference type="EMBL" id="RRT34187.1"/>
    </source>
</evidence>
<dbReference type="Gene3D" id="1.25.40.10">
    <property type="entry name" value="Tetratricopeptide repeat domain"/>
    <property type="match status" value="1"/>
</dbReference>
<feature type="region of interest" description="Disordered" evidence="3">
    <location>
        <begin position="14"/>
        <end position="37"/>
    </location>
</feature>
<dbReference type="InterPro" id="IPR046960">
    <property type="entry name" value="PPR_At4g14850-like_plant"/>
</dbReference>
<organism evidence="4 5">
    <name type="scientific">Ensete ventricosum</name>
    <name type="common">Abyssinian banana</name>
    <name type="synonym">Musa ensete</name>
    <dbReference type="NCBI Taxonomy" id="4639"/>
    <lineage>
        <taxon>Eukaryota</taxon>
        <taxon>Viridiplantae</taxon>
        <taxon>Streptophyta</taxon>
        <taxon>Embryophyta</taxon>
        <taxon>Tracheophyta</taxon>
        <taxon>Spermatophyta</taxon>
        <taxon>Magnoliopsida</taxon>
        <taxon>Liliopsida</taxon>
        <taxon>Zingiberales</taxon>
        <taxon>Musaceae</taxon>
        <taxon>Ensete</taxon>
    </lineage>
</organism>
<dbReference type="InterPro" id="IPR011990">
    <property type="entry name" value="TPR-like_helical_dom_sf"/>
</dbReference>
<sequence length="398" mass="43355">MHAFQHLESIGLAEAQSPRPCSSRELPHANPLQADLGPDDEAPSHWLNFSAVSHPEHLNYALLFFRHFTPRPNLCIYNIMISALSFSPGQSFDLYTCMLSSDVDPNEKTFLSLKIFHQSNSLVKMYLDGGDVASARQVFDQMPEHDLVSCNIMLSGLARQGCSTGALRLFGDMQASGIKPDADTIVGLLTCCGMLKDARLGSSRADRKKVAYHYPCKFHRRSRPLRQLPLPTAAFPVNAVVCKSPSCSRRTILTPVAASVVAGTPTASRPSTSVSTPSQLLASSIARADQRETEPVSPRQSNDVDFRRRLPRAKSLLTSASISVGHYDRKHSNLCLLSLDLIFDQSLLPLADVTSNSCNSLRPTLPTAPSYCCPAASATSAALLQHRKRHPTSGVCSN</sequence>
<dbReference type="EMBL" id="AMZH03027343">
    <property type="protein sequence ID" value="RRT34187.1"/>
    <property type="molecule type" value="Genomic_DNA"/>
</dbReference>
<dbReference type="Proteomes" id="UP000287651">
    <property type="component" value="Unassembled WGS sequence"/>
</dbReference>
<feature type="repeat" description="PPR" evidence="2">
    <location>
        <begin position="146"/>
        <end position="180"/>
    </location>
</feature>
<dbReference type="PANTHER" id="PTHR47926:SF468">
    <property type="entry name" value="PENTATRICOPEPTIDE REPEAT-CONTAINING PROTEIN"/>
    <property type="match status" value="1"/>
</dbReference>
<dbReference type="AlphaFoldDB" id="A0A426X3X6"/>
<reference evidence="4 5" key="1">
    <citation type="journal article" date="2014" name="Agronomy (Basel)">
        <title>A Draft Genome Sequence for Ensete ventricosum, the Drought-Tolerant Tree Against Hunger.</title>
        <authorList>
            <person name="Harrison J."/>
            <person name="Moore K.A."/>
            <person name="Paszkiewicz K."/>
            <person name="Jones T."/>
            <person name="Grant M."/>
            <person name="Ambacheew D."/>
            <person name="Muzemil S."/>
            <person name="Studholme D.J."/>
        </authorList>
    </citation>
    <scope>NUCLEOTIDE SEQUENCE [LARGE SCALE GENOMIC DNA]</scope>
</reference>
<feature type="region of interest" description="Disordered" evidence="3">
    <location>
        <begin position="284"/>
        <end position="307"/>
    </location>
</feature>